<name>A0A0R1WVS1_9LACO</name>
<evidence type="ECO:0000313" key="3">
    <source>
        <dbReference type="Proteomes" id="UP000051054"/>
    </source>
</evidence>
<sequence>MLSFFKGALKKFWPKDLRKKDLMSILLLILINKLSISIWKISIIPHLIFVISIIGIMMTLYLARKNGNIKMKEFWVRLLRITDLIITIVYILLFFLAIYKLFS</sequence>
<reference evidence="2 3" key="1">
    <citation type="journal article" date="2015" name="Genome Announc.">
        <title>Expanding the biotechnology potential of lactobacilli through comparative genomics of 213 strains and associated genera.</title>
        <authorList>
            <person name="Sun Z."/>
            <person name="Harris H.M."/>
            <person name="McCann A."/>
            <person name="Guo C."/>
            <person name="Argimon S."/>
            <person name="Zhang W."/>
            <person name="Yang X."/>
            <person name="Jeffery I.B."/>
            <person name="Cooney J.C."/>
            <person name="Kagawa T.F."/>
            <person name="Liu W."/>
            <person name="Song Y."/>
            <person name="Salvetti E."/>
            <person name="Wrobel A."/>
            <person name="Rasinkangas P."/>
            <person name="Parkhill J."/>
            <person name="Rea M.C."/>
            <person name="O'Sullivan O."/>
            <person name="Ritari J."/>
            <person name="Douillard F.P."/>
            <person name="Paul Ross R."/>
            <person name="Yang R."/>
            <person name="Briner A.E."/>
            <person name="Felis G.E."/>
            <person name="de Vos W.M."/>
            <person name="Barrangou R."/>
            <person name="Klaenhammer T.R."/>
            <person name="Caufield P.W."/>
            <person name="Cui Y."/>
            <person name="Zhang H."/>
            <person name="O'Toole P.W."/>
        </authorList>
    </citation>
    <scope>NUCLEOTIDE SEQUENCE [LARGE SCALE GENOMIC DNA]</scope>
    <source>
        <strain evidence="2 3">DSM 18933</strain>
    </source>
</reference>
<keyword evidence="1" id="KW-1133">Transmembrane helix</keyword>
<dbReference type="AlphaFoldDB" id="A0A0R1WVS1"/>
<accession>A0A0R1WVS1</accession>
<dbReference type="InterPro" id="IPR024515">
    <property type="entry name" value="DUF3397"/>
</dbReference>
<keyword evidence="1" id="KW-0472">Membrane</keyword>
<keyword evidence="3" id="KW-1185">Reference proteome</keyword>
<evidence type="ECO:0000313" key="2">
    <source>
        <dbReference type="EMBL" id="KRM19091.1"/>
    </source>
</evidence>
<proteinExistence type="predicted"/>
<evidence type="ECO:0000256" key="1">
    <source>
        <dbReference type="SAM" id="Phobius"/>
    </source>
</evidence>
<feature type="transmembrane region" description="Helical" evidence="1">
    <location>
        <begin position="44"/>
        <end position="63"/>
    </location>
</feature>
<organism evidence="2 3">
    <name type="scientific">Ligilactobacillus hayakitensis DSM 18933 = JCM 14209</name>
    <dbReference type="NCBI Taxonomy" id="1423755"/>
    <lineage>
        <taxon>Bacteria</taxon>
        <taxon>Bacillati</taxon>
        <taxon>Bacillota</taxon>
        <taxon>Bacilli</taxon>
        <taxon>Lactobacillales</taxon>
        <taxon>Lactobacillaceae</taxon>
        <taxon>Ligilactobacillus</taxon>
    </lineage>
</organism>
<comment type="caution">
    <text evidence="2">The sequence shown here is derived from an EMBL/GenBank/DDBJ whole genome shotgun (WGS) entry which is preliminary data.</text>
</comment>
<keyword evidence="1" id="KW-0812">Transmembrane</keyword>
<dbReference type="Pfam" id="PF11877">
    <property type="entry name" value="DUF3397"/>
    <property type="match status" value="1"/>
</dbReference>
<protein>
    <submittedName>
        <fullName evidence="2">Uncharacterized protein</fullName>
    </submittedName>
</protein>
<dbReference type="PATRIC" id="fig|1423755.3.peg.934"/>
<dbReference type="Proteomes" id="UP000051054">
    <property type="component" value="Unassembled WGS sequence"/>
</dbReference>
<dbReference type="EMBL" id="AZGD01000090">
    <property type="protein sequence ID" value="KRM19091.1"/>
    <property type="molecule type" value="Genomic_DNA"/>
</dbReference>
<feature type="transmembrane region" description="Helical" evidence="1">
    <location>
        <begin position="84"/>
        <end position="102"/>
    </location>
</feature>
<gene>
    <name evidence="2" type="ORF">FC40_GL000880</name>
</gene>
<dbReference type="STRING" id="1423755.FC40_GL000880"/>